<feature type="transmembrane region" description="Helical" evidence="6">
    <location>
        <begin position="138"/>
        <end position="160"/>
    </location>
</feature>
<feature type="transmembrane region" description="Helical" evidence="6">
    <location>
        <begin position="104"/>
        <end position="126"/>
    </location>
</feature>
<dbReference type="GO" id="GO:0038023">
    <property type="term" value="F:signaling receptor activity"/>
    <property type="evidence" value="ECO:0007669"/>
    <property type="project" value="TreeGrafter"/>
</dbReference>
<feature type="binding site" evidence="5">
    <location>
        <position position="124"/>
    </location>
    <ligand>
        <name>Zn(2+)</name>
        <dbReference type="ChEBI" id="CHEBI:29105"/>
    </ligand>
</feature>
<dbReference type="PANTHER" id="PTHR20855:SF130">
    <property type="entry name" value="HAEMOLYSIN-III FAMILY PROTEIN"/>
    <property type="match status" value="1"/>
</dbReference>
<dbReference type="AlphaFoldDB" id="A0A9P8L2S7"/>
<dbReference type="EMBL" id="JAGHQL010000088">
    <property type="protein sequence ID" value="KAH0539057.1"/>
    <property type="molecule type" value="Genomic_DNA"/>
</dbReference>
<dbReference type="InterPro" id="IPR004254">
    <property type="entry name" value="AdipoR/HlyIII-related"/>
</dbReference>
<dbReference type="Pfam" id="PF03006">
    <property type="entry name" value="HlyIII"/>
    <property type="match status" value="1"/>
</dbReference>
<evidence type="ECO:0000313" key="8">
    <source>
        <dbReference type="Proteomes" id="UP000698800"/>
    </source>
</evidence>
<gene>
    <name evidence="7" type="ORF">FGG08_004403</name>
</gene>
<dbReference type="GO" id="GO:0016020">
    <property type="term" value="C:membrane"/>
    <property type="evidence" value="ECO:0007669"/>
    <property type="project" value="UniProtKB-SubCell"/>
</dbReference>
<keyword evidence="3 6" id="KW-1133">Transmembrane helix</keyword>
<keyword evidence="8" id="KW-1185">Reference proteome</keyword>
<accession>A0A9P8L2S7</accession>
<evidence type="ECO:0000313" key="7">
    <source>
        <dbReference type="EMBL" id="KAH0539057.1"/>
    </source>
</evidence>
<keyword evidence="2 6" id="KW-0812">Transmembrane</keyword>
<dbReference type="GO" id="GO:0046872">
    <property type="term" value="F:metal ion binding"/>
    <property type="evidence" value="ECO:0007669"/>
    <property type="project" value="UniProtKB-KW"/>
</dbReference>
<feature type="transmembrane region" description="Helical" evidence="6">
    <location>
        <begin position="231"/>
        <end position="251"/>
    </location>
</feature>
<comment type="caution">
    <text evidence="7">The sequence shown here is derived from an EMBL/GenBank/DDBJ whole genome shotgun (WGS) entry which is preliminary data.</text>
</comment>
<keyword evidence="5" id="KW-0479">Metal-binding</keyword>
<feature type="transmembrane region" description="Helical" evidence="6">
    <location>
        <begin position="166"/>
        <end position="185"/>
    </location>
</feature>
<dbReference type="OrthoDB" id="529367at2759"/>
<feature type="transmembrane region" description="Helical" evidence="6">
    <location>
        <begin position="62"/>
        <end position="84"/>
    </location>
</feature>
<dbReference type="Proteomes" id="UP000698800">
    <property type="component" value="Unassembled WGS sequence"/>
</dbReference>
<evidence type="ECO:0000256" key="5">
    <source>
        <dbReference type="PIRSR" id="PIRSR604254-1"/>
    </source>
</evidence>
<evidence type="ECO:0000256" key="2">
    <source>
        <dbReference type="ARBA" id="ARBA00022692"/>
    </source>
</evidence>
<name>A0A9P8L2S7_9PEZI</name>
<sequence length="285" mass="31559">MATKETKDPLSTEARSPLCSYDELPEWLQINPLIRQGYRKNVHTLRACYGSLWYIHNETVNIWSHLFAGLVFAGLNVLGAEVLAPGLTIGLAGGMASMAWTDRLVLRMFLLGANLCLVFSAMFHLLHPHSPHVSQNTLHLDFLGIVLNILTTVISITHFLPLPSSYAVIYQCLCVSMALATYTVILHPSLRAAGRAAGLRACIFIAFAGSGVASLTHVWLVHGYKGLNAGIPFKEIVLESLLYLVGALIYAKRWPEGRLSGKFDIWVSHYLNPWPHHETLTDAKF</sequence>
<evidence type="ECO:0000256" key="4">
    <source>
        <dbReference type="ARBA" id="ARBA00023136"/>
    </source>
</evidence>
<dbReference type="GO" id="GO:0006882">
    <property type="term" value="P:intracellular zinc ion homeostasis"/>
    <property type="evidence" value="ECO:0007669"/>
    <property type="project" value="TreeGrafter"/>
</dbReference>
<dbReference type="PANTHER" id="PTHR20855">
    <property type="entry name" value="ADIPOR/PROGESTIN RECEPTOR-RELATED"/>
    <property type="match status" value="1"/>
</dbReference>
<feature type="transmembrane region" description="Helical" evidence="6">
    <location>
        <begin position="197"/>
        <end position="219"/>
    </location>
</feature>
<reference evidence="7" key="1">
    <citation type="submission" date="2021-03" db="EMBL/GenBank/DDBJ databases">
        <title>Comparative genomics and phylogenomic investigation of the class Geoglossomycetes provide insights into ecological specialization and systematics.</title>
        <authorList>
            <person name="Melie T."/>
            <person name="Pirro S."/>
            <person name="Miller A.N."/>
            <person name="Quandt A."/>
        </authorList>
    </citation>
    <scope>NUCLEOTIDE SEQUENCE</scope>
    <source>
        <strain evidence="7">GBOQ0MN5Z8</strain>
    </source>
</reference>
<organism evidence="7 8">
    <name type="scientific">Glutinoglossum americanum</name>
    <dbReference type="NCBI Taxonomy" id="1670608"/>
    <lineage>
        <taxon>Eukaryota</taxon>
        <taxon>Fungi</taxon>
        <taxon>Dikarya</taxon>
        <taxon>Ascomycota</taxon>
        <taxon>Pezizomycotina</taxon>
        <taxon>Geoglossomycetes</taxon>
        <taxon>Geoglossales</taxon>
        <taxon>Geoglossaceae</taxon>
        <taxon>Glutinoglossum</taxon>
    </lineage>
</organism>
<comment type="subcellular location">
    <subcellularLocation>
        <location evidence="1">Membrane</location>
        <topology evidence="1">Multi-pass membrane protein</topology>
    </subcellularLocation>
</comment>
<evidence type="ECO:0000256" key="6">
    <source>
        <dbReference type="SAM" id="Phobius"/>
    </source>
</evidence>
<keyword evidence="4 6" id="KW-0472">Membrane</keyword>
<keyword evidence="5" id="KW-0862">Zinc</keyword>
<evidence type="ECO:0000256" key="1">
    <source>
        <dbReference type="ARBA" id="ARBA00004141"/>
    </source>
</evidence>
<evidence type="ECO:0000256" key="3">
    <source>
        <dbReference type="ARBA" id="ARBA00022989"/>
    </source>
</evidence>
<protein>
    <submittedName>
        <fullName evidence="7">Uncharacterized protein</fullName>
    </submittedName>
</protein>
<proteinExistence type="predicted"/>